<dbReference type="PANTHER" id="PTHR33744:SF1">
    <property type="entry name" value="DNA-BINDING TRANSCRIPTIONAL ACTIVATOR ADER"/>
    <property type="match status" value="1"/>
</dbReference>
<dbReference type="RefSeq" id="WP_275770243.1">
    <property type="nucleotide sequence ID" value="NZ_BAABDE010000002.1"/>
</dbReference>
<evidence type="ECO:0000256" key="1">
    <source>
        <dbReference type="SAM" id="MobiDB-lite"/>
    </source>
</evidence>
<feature type="domain" description="PucR C-terminal helix-turn-helix" evidence="3">
    <location>
        <begin position="471"/>
        <end position="528"/>
    </location>
</feature>
<feature type="compositionally biased region" description="Low complexity" evidence="1">
    <location>
        <begin position="216"/>
        <end position="230"/>
    </location>
</feature>
<protein>
    <submittedName>
        <fullName evidence="4">PucR family transcriptional regulator</fullName>
    </submittedName>
</protein>
<comment type="caution">
    <text evidence="4">The sequence shown here is derived from an EMBL/GenBank/DDBJ whole genome shotgun (WGS) entry which is preliminary data.</text>
</comment>
<dbReference type="Gene3D" id="1.10.10.2840">
    <property type="entry name" value="PucR C-terminal helix-turn-helix domain"/>
    <property type="match status" value="1"/>
</dbReference>
<dbReference type="InterPro" id="IPR042070">
    <property type="entry name" value="PucR_C-HTH_sf"/>
</dbReference>
<proteinExistence type="predicted"/>
<dbReference type="Proteomes" id="UP001501009">
    <property type="component" value="Unassembled WGS sequence"/>
</dbReference>
<organism evidence="4 5">
    <name type="scientific">Streptomyces coacervatus</name>
    <dbReference type="NCBI Taxonomy" id="647381"/>
    <lineage>
        <taxon>Bacteria</taxon>
        <taxon>Bacillati</taxon>
        <taxon>Actinomycetota</taxon>
        <taxon>Actinomycetes</taxon>
        <taxon>Kitasatosporales</taxon>
        <taxon>Streptomycetaceae</taxon>
        <taxon>Streptomyces</taxon>
    </lineage>
</organism>
<keyword evidence="5" id="KW-1185">Reference proteome</keyword>
<accession>A0ABP7GTB7</accession>
<sequence length="553" mass="57133">MDESDSGELPSVPLAVLLAAPGLGLTQVAGPQAGDRPVSTVGTTEIEDPTPYLAGGELLLTAGVRLPEDAAGVDTYVRRVAAAGVAALGFGVAPVHPEVPPELVRACDRHGLPLLRLPPATPFVAVGQATYAAIAETRNRELREISRAQSTLASAAARPDALRAVLGQLAAHTGAWSVLYDAQGTELFSAGPRPASPAAPGLLRALTVRTLLRGRRPTAAAAHHPASAHPDQGCDPGHDLHLTVHTLPGADGATTALALGQAAATAPTVVHRQVTGTATVLLALLTSPRHALSADTDSIGALVRLMLGATPAEVAPALVPAGGTRGRHWTVVHGRHLPTRSAPAPQTGGDPAQLAALGTLLGTPYVHMDGPHLKALVPSAPDARPSVPAQAADLGWVLGFSAPAAAADLPHADTQAERALQRAIAAGAPAVVHTPEALTVHGLVSPADARELARTRFAPLDRAGAPGAPVLLDTLRTWLTLHGSWDRTAATLQVHRNTVRHRLARVTDLLDADLQDPGVRMELWFALQWLPGEPADAERTRRHSDPPTQGSPH</sequence>
<dbReference type="PANTHER" id="PTHR33744">
    <property type="entry name" value="CARBOHYDRATE DIACID REGULATOR"/>
    <property type="match status" value="1"/>
</dbReference>
<dbReference type="Pfam" id="PF13556">
    <property type="entry name" value="HTH_30"/>
    <property type="match status" value="1"/>
</dbReference>
<dbReference type="InterPro" id="IPR051448">
    <property type="entry name" value="CdaR-like_regulators"/>
</dbReference>
<evidence type="ECO:0000313" key="5">
    <source>
        <dbReference type="Proteomes" id="UP001501009"/>
    </source>
</evidence>
<reference evidence="5" key="1">
    <citation type="journal article" date="2019" name="Int. J. Syst. Evol. Microbiol.">
        <title>The Global Catalogue of Microorganisms (GCM) 10K type strain sequencing project: providing services to taxonomists for standard genome sequencing and annotation.</title>
        <authorList>
            <consortium name="The Broad Institute Genomics Platform"/>
            <consortium name="The Broad Institute Genome Sequencing Center for Infectious Disease"/>
            <person name="Wu L."/>
            <person name="Ma J."/>
        </authorList>
    </citation>
    <scope>NUCLEOTIDE SEQUENCE [LARGE SCALE GENOMIC DNA]</scope>
    <source>
        <strain evidence="5">JCM 17138</strain>
    </source>
</reference>
<name>A0ABP7GTB7_9ACTN</name>
<dbReference type="InterPro" id="IPR025736">
    <property type="entry name" value="PucR_C-HTH_dom"/>
</dbReference>
<evidence type="ECO:0000313" key="4">
    <source>
        <dbReference type="EMBL" id="GAA3772876.1"/>
    </source>
</evidence>
<dbReference type="EMBL" id="BAABDE010000002">
    <property type="protein sequence ID" value="GAA3772876.1"/>
    <property type="molecule type" value="Genomic_DNA"/>
</dbReference>
<dbReference type="InterPro" id="IPR012914">
    <property type="entry name" value="PucR_dom"/>
</dbReference>
<evidence type="ECO:0000259" key="3">
    <source>
        <dbReference type="Pfam" id="PF13556"/>
    </source>
</evidence>
<gene>
    <name evidence="4" type="ORF">GCM10022403_005040</name>
</gene>
<feature type="domain" description="Purine catabolism PurC-like" evidence="2">
    <location>
        <begin position="17"/>
        <end position="134"/>
    </location>
</feature>
<evidence type="ECO:0000259" key="2">
    <source>
        <dbReference type="Pfam" id="PF07905"/>
    </source>
</evidence>
<feature type="region of interest" description="Disordered" evidence="1">
    <location>
        <begin position="28"/>
        <end position="47"/>
    </location>
</feature>
<dbReference type="Pfam" id="PF07905">
    <property type="entry name" value="PucR"/>
    <property type="match status" value="1"/>
</dbReference>
<feature type="region of interest" description="Disordered" evidence="1">
    <location>
        <begin position="216"/>
        <end position="235"/>
    </location>
</feature>